<dbReference type="AlphaFoldDB" id="A0A1I7WRX0"/>
<evidence type="ECO:0000313" key="2">
    <source>
        <dbReference type="WBParaSite" id="Hba_07888"/>
    </source>
</evidence>
<protein>
    <submittedName>
        <fullName evidence="2">WD_REPEATS_REGION domain-containing protein</fullName>
    </submittedName>
</protein>
<sequence>MHTIDAQYSREESRRLFRRNVNALACAQDDCQLFAATKSKIYCYDIHNCHMLDIFDCNQPFAVYSLKISADNYFLFSGCGQQVDVWNIQKRIHDGHDKQNEDLGFVTAIGMSADDRVGKHSKHLLNQL</sequence>
<reference evidence="2" key="1">
    <citation type="submission" date="2016-11" db="UniProtKB">
        <authorList>
            <consortium name="WormBaseParasite"/>
        </authorList>
    </citation>
    <scope>IDENTIFICATION</scope>
</reference>
<dbReference type="InterPro" id="IPR015943">
    <property type="entry name" value="WD40/YVTN_repeat-like_dom_sf"/>
</dbReference>
<accession>A0A1I7WRX0</accession>
<dbReference type="Proteomes" id="UP000095283">
    <property type="component" value="Unplaced"/>
</dbReference>
<dbReference type="WBParaSite" id="Hba_07888">
    <property type="protein sequence ID" value="Hba_07888"/>
    <property type="gene ID" value="Hba_07888"/>
</dbReference>
<keyword evidence="1" id="KW-1185">Reference proteome</keyword>
<dbReference type="InterPro" id="IPR036322">
    <property type="entry name" value="WD40_repeat_dom_sf"/>
</dbReference>
<dbReference type="Gene3D" id="2.130.10.10">
    <property type="entry name" value="YVTN repeat-like/Quinoprotein amine dehydrogenase"/>
    <property type="match status" value="1"/>
</dbReference>
<evidence type="ECO:0000313" key="1">
    <source>
        <dbReference type="Proteomes" id="UP000095283"/>
    </source>
</evidence>
<dbReference type="SUPFAM" id="SSF50978">
    <property type="entry name" value="WD40 repeat-like"/>
    <property type="match status" value="1"/>
</dbReference>
<name>A0A1I7WRX0_HETBA</name>
<organism evidence="1 2">
    <name type="scientific">Heterorhabditis bacteriophora</name>
    <name type="common">Entomopathogenic nematode worm</name>
    <dbReference type="NCBI Taxonomy" id="37862"/>
    <lineage>
        <taxon>Eukaryota</taxon>
        <taxon>Metazoa</taxon>
        <taxon>Ecdysozoa</taxon>
        <taxon>Nematoda</taxon>
        <taxon>Chromadorea</taxon>
        <taxon>Rhabditida</taxon>
        <taxon>Rhabditina</taxon>
        <taxon>Rhabditomorpha</taxon>
        <taxon>Strongyloidea</taxon>
        <taxon>Heterorhabditidae</taxon>
        <taxon>Heterorhabditis</taxon>
    </lineage>
</organism>
<proteinExistence type="predicted"/>